<dbReference type="SUPFAM" id="SSF54631">
    <property type="entry name" value="CBS-domain pair"/>
    <property type="match status" value="1"/>
</dbReference>
<sequence>MLLTKNSSLLNKNFDWKLDLHSKQFESKELVNIIYKKNSGSIPSSALTTLIDEHQIEQLKIKIKESIRNKKPTSCNLILNLDSERFLVAFNIIGTSDSEISGEITVLKRLLDTNQESLLLKEIFYHAERMLIICDDKMEVLTSNKMVTKKLGFKNHETIGQPVNILFNKEDSKYKELIHSCNAEKRWNGNIELFDTEGKPVPFELNTSFYFYKKNHTKLCILHLTPVDFFYDAVVDTNAKVCSWAWENKQQFFDVIDKHKELVNNDECMYVFMMNTFNAGIKNSNKLNMIIRQSLADDTTKIKYGLLNNNQISGICISTKIIKDIHKSITAAIDKIASNENIFESDLKIDVGISIFGTDASNNTELLGHSAQALLSKPDDKIHYNNHRICYYDKRVNSISNKRVKLQNELKKAIQNNTINVAYQPIVSLKNLKICSVEALARFEFSLPFSYSVQELIDIAEDADLIDKIDSIIAKKAISELSQLSEVLDNPNLGLSINHSMVFTKNNSENLTKTLATIKESHIDISRITIELTESSVFSNNKSVVSSIHKICNEGLKVSIDDFGSGYTSFDNLTKLPLNVIKIDKEITKGVDTDNVKQKMLKMFTNFIHLLNGQIVVEGVETISELNTLEQIGVDLIQGYFFCKPKQLNDHTNTPSEICKIIKHHNLTPTSNSNNISITNLCIPHVHIVEPDDRIQDFLSILDNDRVVAVVKNNKIQGVITPTNTDRLISPYVDTDAETSRDRLTLSKRAHQVMDKEYATCTTDIPINKLLVHFCIFPNSHMIVEGRNGIFLGLITFNEVKSLILDHLPLME</sequence>
<dbReference type="CDD" id="cd01948">
    <property type="entry name" value="EAL"/>
    <property type="match status" value="1"/>
</dbReference>
<accession>A0A411PDJ2</accession>
<dbReference type="RefSeq" id="WP_130597593.1">
    <property type="nucleotide sequence ID" value="NZ_CP036200.1"/>
</dbReference>
<dbReference type="EMBL" id="CP036200">
    <property type="protein sequence ID" value="QBF81619.1"/>
    <property type="molecule type" value="Genomic_DNA"/>
</dbReference>
<dbReference type="InterPro" id="IPR035965">
    <property type="entry name" value="PAS-like_dom_sf"/>
</dbReference>
<dbReference type="Gene3D" id="3.20.20.450">
    <property type="entry name" value="EAL domain"/>
    <property type="match status" value="1"/>
</dbReference>
<dbReference type="InterPro" id="IPR001633">
    <property type="entry name" value="EAL_dom"/>
</dbReference>
<dbReference type="InterPro" id="IPR035919">
    <property type="entry name" value="EAL_sf"/>
</dbReference>
<reference evidence="2 3" key="1">
    <citation type="submission" date="2019-02" db="EMBL/GenBank/DDBJ databases">
        <title>Shewanella sp. D4-2 isolated from Dokdo Island.</title>
        <authorList>
            <person name="Baek K."/>
        </authorList>
    </citation>
    <scope>NUCLEOTIDE SEQUENCE [LARGE SCALE GENOMIC DNA]</scope>
    <source>
        <strain evidence="2 3">D4-2</strain>
    </source>
</reference>
<dbReference type="NCBIfam" id="TIGR00229">
    <property type="entry name" value="sensory_box"/>
    <property type="match status" value="1"/>
</dbReference>
<dbReference type="SMART" id="SM00052">
    <property type="entry name" value="EAL"/>
    <property type="match status" value="1"/>
</dbReference>
<dbReference type="InterPro" id="IPR000014">
    <property type="entry name" value="PAS"/>
</dbReference>
<dbReference type="Gene3D" id="3.30.450.20">
    <property type="entry name" value="PAS domain"/>
    <property type="match status" value="1"/>
</dbReference>
<dbReference type="Pfam" id="PF13426">
    <property type="entry name" value="PAS_9"/>
    <property type="match status" value="1"/>
</dbReference>
<keyword evidence="3" id="KW-1185">Reference proteome</keyword>
<evidence type="ECO:0000313" key="3">
    <source>
        <dbReference type="Proteomes" id="UP000291106"/>
    </source>
</evidence>
<dbReference type="SUPFAM" id="SSF141868">
    <property type="entry name" value="EAL domain-like"/>
    <property type="match status" value="1"/>
</dbReference>
<evidence type="ECO:0000313" key="2">
    <source>
        <dbReference type="EMBL" id="QBF81619.1"/>
    </source>
</evidence>
<dbReference type="PROSITE" id="PS50883">
    <property type="entry name" value="EAL"/>
    <property type="match status" value="1"/>
</dbReference>
<dbReference type="KEGG" id="smai:EXU30_02105"/>
<dbReference type="AlphaFoldDB" id="A0A411PDJ2"/>
<dbReference type="Pfam" id="PF00563">
    <property type="entry name" value="EAL"/>
    <property type="match status" value="1"/>
</dbReference>
<dbReference type="InterPro" id="IPR050706">
    <property type="entry name" value="Cyclic-di-GMP_PDE-like"/>
</dbReference>
<dbReference type="GO" id="GO:0071111">
    <property type="term" value="F:cyclic-guanylate-specific phosphodiesterase activity"/>
    <property type="evidence" value="ECO:0007669"/>
    <property type="project" value="InterPro"/>
</dbReference>
<organism evidence="2 3">
    <name type="scientific">Shewanella maritima</name>
    <dbReference type="NCBI Taxonomy" id="2520507"/>
    <lineage>
        <taxon>Bacteria</taxon>
        <taxon>Pseudomonadati</taxon>
        <taxon>Pseudomonadota</taxon>
        <taxon>Gammaproteobacteria</taxon>
        <taxon>Alteromonadales</taxon>
        <taxon>Shewanellaceae</taxon>
        <taxon>Shewanella</taxon>
    </lineage>
</organism>
<dbReference type="SUPFAM" id="SSF55785">
    <property type="entry name" value="PYP-like sensor domain (PAS domain)"/>
    <property type="match status" value="1"/>
</dbReference>
<name>A0A411PDJ2_9GAMM</name>
<feature type="domain" description="EAL" evidence="1">
    <location>
        <begin position="403"/>
        <end position="659"/>
    </location>
</feature>
<dbReference type="Proteomes" id="UP000291106">
    <property type="component" value="Chromosome"/>
</dbReference>
<dbReference type="Gene3D" id="3.10.580.10">
    <property type="entry name" value="CBS-domain"/>
    <property type="match status" value="1"/>
</dbReference>
<dbReference type="OrthoDB" id="5643297at2"/>
<evidence type="ECO:0000259" key="1">
    <source>
        <dbReference type="PROSITE" id="PS50883"/>
    </source>
</evidence>
<protein>
    <submittedName>
        <fullName evidence="2">EAL domain-containing protein</fullName>
    </submittedName>
</protein>
<gene>
    <name evidence="2" type="ORF">EXU30_02105</name>
</gene>
<dbReference type="PANTHER" id="PTHR33121:SF79">
    <property type="entry name" value="CYCLIC DI-GMP PHOSPHODIESTERASE PDED-RELATED"/>
    <property type="match status" value="1"/>
</dbReference>
<proteinExistence type="predicted"/>
<dbReference type="InterPro" id="IPR046342">
    <property type="entry name" value="CBS_dom_sf"/>
</dbReference>
<dbReference type="PANTHER" id="PTHR33121">
    <property type="entry name" value="CYCLIC DI-GMP PHOSPHODIESTERASE PDEF"/>
    <property type="match status" value="1"/>
</dbReference>